<accession>A0AAW8NN44</accession>
<keyword evidence="5" id="KW-1185">Reference proteome</keyword>
<dbReference type="SMART" id="SM00901">
    <property type="entry name" value="FRG"/>
    <property type="match status" value="1"/>
</dbReference>
<proteinExistence type="predicted"/>
<dbReference type="AlphaFoldDB" id="A0AAW8NN44"/>
<dbReference type="Proteomes" id="UP001271263">
    <property type="component" value="Unassembled WGS sequence"/>
</dbReference>
<dbReference type="EMBL" id="JAPMLE010000001">
    <property type="protein sequence ID" value="MDR8524669.1"/>
    <property type="molecule type" value="Genomic_DNA"/>
</dbReference>
<name>A0AAW8NN44_9GAMM</name>
<feature type="domain" description="FRG" evidence="1">
    <location>
        <begin position="21"/>
        <end position="118"/>
    </location>
</feature>
<gene>
    <name evidence="2" type="ORF">OS133_13675</name>
    <name evidence="3" type="ORF">OS134_01535</name>
</gene>
<dbReference type="Pfam" id="PF08867">
    <property type="entry name" value="FRG"/>
    <property type="match status" value="1"/>
</dbReference>
<evidence type="ECO:0000313" key="4">
    <source>
        <dbReference type="Proteomes" id="UP001259340"/>
    </source>
</evidence>
<evidence type="ECO:0000313" key="2">
    <source>
        <dbReference type="EMBL" id="MDR8524669.1"/>
    </source>
</evidence>
<comment type="caution">
    <text evidence="2">The sequence shown here is derived from an EMBL/GenBank/DDBJ whole genome shotgun (WGS) entry which is preliminary data.</text>
</comment>
<organism evidence="2 4">
    <name type="scientific">Shewanella fidelis</name>
    <dbReference type="NCBI Taxonomy" id="173509"/>
    <lineage>
        <taxon>Bacteria</taxon>
        <taxon>Pseudomonadati</taxon>
        <taxon>Pseudomonadota</taxon>
        <taxon>Gammaproteobacteria</taxon>
        <taxon>Alteromonadales</taxon>
        <taxon>Shewanellaceae</taxon>
        <taxon>Shewanella</taxon>
    </lineage>
</organism>
<evidence type="ECO:0000313" key="5">
    <source>
        <dbReference type="Proteomes" id="UP001271263"/>
    </source>
</evidence>
<reference evidence="3 5" key="1">
    <citation type="journal article" date="2022" name="bioRxiv">
        <title>Prophages regulate Shewanella fidelis 3313 motility and biofilm formation: implications for gut colonization dynamics in Ciona robusta.</title>
        <authorList>
            <person name="Natarajan O."/>
            <person name="Gibboney S.L."/>
            <person name="Young M.N."/>
            <person name="Lim S.J."/>
            <person name="Pluta N."/>
            <person name="Atkinson C.G."/>
            <person name="Leigh B.A."/>
            <person name="Liberti A."/>
            <person name="Kees E.D."/>
            <person name="Breitbart M."/>
            <person name="Gralnick J.A."/>
            <person name="Dishaw L.J."/>
        </authorList>
    </citation>
    <scope>NUCLEOTIDE SEQUENCE [LARGE SCALE GENOMIC DNA]</scope>
    <source>
        <strain evidence="3 5">JG4066</strain>
    </source>
</reference>
<dbReference type="InterPro" id="IPR014966">
    <property type="entry name" value="FRG-dom"/>
</dbReference>
<dbReference type="Proteomes" id="UP001259340">
    <property type="component" value="Unassembled WGS sequence"/>
</dbReference>
<dbReference type="EMBL" id="JAPMLD010000001">
    <property type="protein sequence ID" value="MDW4822751.1"/>
    <property type="molecule type" value="Genomic_DNA"/>
</dbReference>
<dbReference type="RefSeq" id="WP_310655167.1">
    <property type="nucleotide sequence ID" value="NZ_JAPMLA010000010.1"/>
</dbReference>
<evidence type="ECO:0000259" key="1">
    <source>
        <dbReference type="SMART" id="SM00901"/>
    </source>
</evidence>
<sequence>MQEYSLDTVEKVFEFATRFIPENHMVFRGVVNSGYQLTPSVGRLPALDNDAEELEREKHLLAQFKMKSALRIQCKPQNDWEWLSLAQHYGLPTRLLDWSTSPLIALYFATSHSPEELYSGADLPDCAVYGLISHIHIDSSYHINPFDIDETLQFYAPSISERVVNQSGLFTVHHLPRDAFDTEKLCKFVIPGNIKTQIQEKLALLGVNESTIYPGLDGIARSLKIEYFKQCDQPLNPAELPEYAMSQLNGL</sequence>
<protein>
    <submittedName>
        <fullName evidence="2">FRG domain-containing protein</fullName>
    </submittedName>
</protein>
<reference evidence="2" key="2">
    <citation type="submission" date="2022-11" db="EMBL/GenBank/DDBJ databases">
        <title>Prophages regulate Shewanella fidelis motility and biofilm formation: implications for gut colonization dynamics in Ciona robusta.</title>
        <authorList>
            <person name="Natarajan O."/>
            <person name="Gibboney S.L."/>
            <person name="Young M.N."/>
            <person name="Lim S.J."/>
            <person name="Pluta N."/>
            <person name="Atkinson C.G.F."/>
            <person name="Leigh B.A."/>
            <person name="Liberti A."/>
            <person name="Kees E."/>
            <person name="Breitbart M."/>
            <person name="Gralnick J."/>
            <person name="Dishaw L.J."/>
        </authorList>
    </citation>
    <scope>NUCLEOTIDE SEQUENCE</scope>
    <source>
        <strain evidence="2">3313</strain>
    </source>
</reference>
<evidence type="ECO:0000313" key="3">
    <source>
        <dbReference type="EMBL" id="MDW4822751.1"/>
    </source>
</evidence>